<evidence type="ECO:0000313" key="3">
    <source>
        <dbReference type="Proteomes" id="UP001317963"/>
    </source>
</evidence>
<proteinExistence type="predicted"/>
<accession>A0ABY6Q5C0</accession>
<sequence length="89" mass="9836">MESLLESGLLIAFIGVLMISEAVILSRRYRTTGRGKIPRRFVLNLAAGATLMLAVQSAVWDASTALLLILLGLAGIFHLREFTEYWRGD</sequence>
<keyword evidence="3" id="KW-1185">Reference proteome</keyword>
<feature type="transmembrane region" description="Helical" evidence="1">
    <location>
        <begin position="37"/>
        <end position="56"/>
    </location>
</feature>
<dbReference type="RefSeq" id="WP_279240893.1">
    <property type="nucleotide sequence ID" value="NZ_CP036501.1"/>
</dbReference>
<protein>
    <submittedName>
        <fullName evidence="2">Uncharacterized protein</fullName>
    </submittedName>
</protein>
<evidence type="ECO:0000256" key="1">
    <source>
        <dbReference type="SAM" id="Phobius"/>
    </source>
</evidence>
<keyword evidence="1" id="KW-1133">Transmembrane helix</keyword>
<feature type="transmembrane region" description="Helical" evidence="1">
    <location>
        <begin position="6"/>
        <end position="25"/>
    </location>
</feature>
<name>A0ABY6Q5C0_9GAMM</name>
<feature type="transmembrane region" description="Helical" evidence="1">
    <location>
        <begin position="62"/>
        <end position="79"/>
    </location>
</feature>
<keyword evidence="1" id="KW-0472">Membrane</keyword>
<gene>
    <name evidence="2" type="ORF">E0F26_06710</name>
</gene>
<organism evidence="2 3">
    <name type="scientific">Candidatus Paraluminiphilus aquimaris</name>
    <dbReference type="NCBI Taxonomy" id="2518994"/>
    <lineage>
        <taxon>Bacteria</taxon>
        <taxon>Pseudomonadati</taxon>
        <taxon>Pseudomonadota</taxon>
        <taxon>Gammaproteobacteria</taxon>
        <taxon>Cellvibrionales</taxon>
        <taxon>Halieaceae</taxon>
        <taxon>Candidatus Paraluminiphilus</taxon>
    </lineage>
</organism>
<keyword evidence="1" id="KW-0812">Transmembrane</keyword>
<reference evidence="2 3" key="1">
    <citation type="submission" date="2019-02" db="EMBL/GenBank/DDBJ databases">
        <title>Halieaceae_genomes.</title>
        <authorList>
            <person name="Li S.-H."/>
        </authorList>
    </citation>
    <scope>NUCLEOTIDE SEQUENCE [LARGE SCALE GENOMIC DNA]</scope>
    <source>
        <strain evidence="2 3">JH123</strain>
    </source>
</reference>
<dbReference type="Proteomes" id="UP001317963">
    <property type="component" value="Chromosome"/>
</dbReference>
<dbReference type="EMBL" id="CP036501">
    <property type="protein sequence ID" value="UZP74447.1"/>
    <property type="molecule type" value="Genomic_DNA"/>
</dbReference>
<evidence type="ECO:0000313" key="2">
    <source>
        <dbReference type="EMBL" id="UZP74447.1"/>
    </source>
</evidence>